<dbReference type="RefSeq" id="WP_044631846.1">
    <property type="nucleotide sequence ID" value="NZ_JTDW01000004.1"/>
</dbReference>
<proteinExistence type="inferred from homology"/>
<dbReference type="InterPro" id="IPR016286">
    <property type="entry name" value="FUC_metazoa-typ"/>
</dbReference>
<dbReference type="GO" id="GO:0016139">
    <property type="term" value="P:glycoside catabolic process"/>
    <property type="evidence" value="ECO:0007669"/>
    <property type="project" value="TreeGrafter"/>
</dbReference>
<feature type="domain" description="Glycoside hydrolase family 29 N-terminal" evidence="7">
    <location>
        <begin position="52"/>
        <end position="358"/>
    </location>
</feature>
<dbReference type="SUPFAM" id="SSF51445">
    <property type="entry name" value="(Trans)glycosidases"/>
    <property type="match status" value="1"/>
</dbReference>
<dbReference type="PRINTS" id="PR00741">
    <property type="entry name" value="GLHYDRLASE29"/>
</dbReference>
<dbReference type="STRING" id="1435349.PW52_05010"/>
<comment type="similarity">
    <text evidence="2">Belongs to the glycosyl hydrolase 29 family.</text>
</comment>
<dbReference type="Gene3D" id="3.20.20.80">
    <property type="entry name" value="Glycosidases"/>
    <property type="match status" value="1"/>
</dbReference>
<dbReference type="SMART" id="SM00812">
    <property type="entry name" value="Alpha_L_fucos"/>
    <property type="match status" value="1"/>
</dbReference>
<dbReference type="InterPro" id="IPR057739">
    <property type="entry name" value="Glyco_hydro_29_N"/>
</dbReference>
<dbReference type="EC" id="3.2.1.51" evidence="3"/>
<evidence type="ECO:0000256" key="1">
    <source>
        <dbReference type="ARBA" id="ARBA00004071"/>
    </source>
</evidence>
<keyword evidence="4" id="KW-0732">Signal</keyword>
<keyword evidence="5" id="KW-0378">Hydrolase</keyword>
<dbReference type="AlphaFoldDB" id="A0A0D7WA17"/>
<evidence type="ECO:0000313" key="9">
    <source>
        <dbReference type="Proteomes" id="UP000032578"/>
    </source>
</evidence>
<dbReference type="InterPro" id="IPR017853">
    <property type="entry name" value="GH"/>
</dbReference>
<name>A0A0D7WA17_9FLAO</name>
<dbReference type="Pfam" id="PF01120">
    <property type="entry name" value="Alpha_L_fucos"/>
    <property type="match status" value="1"/>
</dbReference>
<dbReference type="PATRIC" id="fig|1435349.4.peg.1952"/>
<dbReference type="GO" id="GO:0005764">
    <property type="term" value="C:lysosome"/>
    <property type="evidence" value="ECO:0007669"/>
    <property type="project" value="TreeGrafter"/>
</dbReference>
<evidence type="ECO:0000259" key="7">
    <source>
        <dbReference type="Pfam" id="PF01120"/>
    </source>
</evidence>
<comment type="caution">
    <text evidence="8">The sequence shown here is derived from an EMBL/GenBank/DDBJ whole genome shotgun (WGS) entry which is preliminary data.</text>
</comment>
<dbReference type="GO" id="GO:0006004">
    <property type="term" value="P:fucose metabolic process"/>
    <property type="evidence" value="ECO:0007669"/>
    <property type="project" value="InterPro"/>
</dbReference>
<evidence type="ECO:0000256" key="2">
    <source>
        <dbReference type="ARBA" id="ARBA00007951"/>
    </source>
</evidence>
<dbReference type="PANTHER" id="PTHR10030:SF37">
    <property type="entry name" value="ALPHA-L-FUCOSIDASE-RELATED"/>
    <property type="match status" value="1"/>
</dbReference>
<dbReference type="PANTHER" id="PTHR10030">
    <property type="entry name" value="ALPHA-L-FUCOSIDASE"/>
    <property type="match status" value="1"/>
</dbReference>
<evidence type="ECO:0000256" key="4">
    <source>
        <dbReference type="ARBA" id="ARBA00022729"/>
    </source>
</evidence>
<sequence length="605" mass="68679">MNIKTIRKQLILLVYIICISNLSFSQDKKGKGMEEMWGDKNVSLDALKNGKGKFFDESNFGMFIHWGLFSNLGGVWNGKTYYGIGEWIMNPRMAGIPVEEYKHIAKSFNPTGFDAKKIAQLAKDAGMKYIVITSKHHEGFAMFDSKVSDFNIVDATPFGRDPMHELADACHDLGLGFGFYYSHNQDWTAPGGTRGPEVDKKGKKTTFKDYFYNKCKPQVKEICTNYGDIDFVWFDTPGDMPKKYVVELADMVRELQPKAMMCSRVGYGLGDYASVGDMEVPTKRIEGLWETCDTNNDSWSYAWYDNNFKSPKVILGRLIETVARGGSYLFNVGPDQLGIVPEIGAEFLRKTGKWLKKYPQVVYAANASPWDYKLPWGDVTTKDNNMYLAVSEWPRDGKLYLPGLITKIKTAKILNPEGTDQIIEFHQGQDNWVTFEIPFKAPDNLISIIEVEVDIHNGGDIIAEDAALGIYPNTKTELITEFGKVNNATQENIRWMEKFGEWKHANQVGEWQENGQVTWKINVKEAGYYYLDLAYKGSDRLVWKTTTDEGVMVQNQQAATEKYIFYNMGILEFKTPGIHNITTTLVEGDRETASLKSILLRPIND</sequence>
<evidence type="ECO:0000256" key="3">
    <source>
        <dbReference type="ARBA" id="ARBA00012662"/>
    </source>
</evidence>
<reference evidence="8 9" key="1">
    <citation type="submission" date="2014-11" db="EMBL/GenBank/DDBJ databases">
        <title>Tamlana sedimentorum sp. nov., isolated from shallow sand sediments of the Sea of Japan.</title>
        <authorList>
            <person name="Romanenko L.A."/>
        </authorList>
    </citation>
    <scope>NUCLEOTIDE SEQUENCE [LARGE SCALE GENOMIC DNA]</scope>
    <source>
        <strain evidence="8 9">JCM 19808</strain>
    </source>
</reference>
<evidence type="ECO:0000256" key="6">
    <source>
        <dbReference type="ARBA" id="ARBA00023295"/>
    </source>
</evidence>
<keyword evidence="6" id="KW-0326">Glycosidase</keyword>
<gene>
    <name evidence="8" type="ORF">PW52_05010</name>
</gene>
<evidence type="ECO:0000256" key="5">
    <source>
        <dbReference type="ARBA" id="ARBA00022801"/>
    </source>
</evidence>
<dbReference type="GO" id="GO:0004560">
    <property type="term" value="F:alpha-L-fucosidase activity"/>
    <property type="evidence" value="ECO:0007669"/>
    <property type="project" value="InterPro"/>
</dbReference>
<dbReference type="InterPro" id="IPR000933">
    <property type="entry name" value="Glyco_hydro_29"/>
</dbReference>
<organism evidence="8 9">
    <name type="scientific">Neotamlana sedimentorum</name>
    <dbReference type="NCBI Taxonomy" id="1435349"/>
    <lineage>
        <taxon>Bacteria</taxon>
        <taxon>Pseudomonadati</taxon>
        <taxon>Bacteroidota</taxon>
        <taxon>Flavobacteriia</taxon>
        <taxon>Flavobacteriales</taxon>
        <taxon>Flavobacteriaceae</taxon>
        <taxon>Neotamlana</taxon>
    </lineage>
</organism>
<dbReference type="EMBL" id="JTDW01000004">
    <property type="protein sequence ID" value="KJD35986.1"/>
    <property type="molecule type" value="Genomic_DNA"/>
</dbReference>
<dbReference type="Proteomes" id="UP000032578">
    <property type="component" value="Unassembled WGS sequence"/>
</dbReference>
<accession>A0A0D7WA17</accession>
<comment type="function">
    <text evidence="1">Alpha-L-fucosidase is responsible for hydrolyzing the alpha-1,6-linked fucose joined to the reducing-end N-acetylglucosamine of the carbohydrate moieties of glycoproteins.</text>
</comment>
<keyword evidence="9" id="KW-1185">Reference proteome</keyword>
<evidence type="ECO:0000313" key="8">
    <source>
        <dbReference type="EMBL" id="KJD35986.1"/>
    </source>
</evidence>
<protein>
    <recommendedName>
        <fullName evidence="3">alpha-L-fucosidase</fullName>
        <ecNumber evidence="3">3.2.1.51</ecNumber>
    </recommendedName>
</protein>